<dbReference type="Pfam" id="PF00108">
    <property type="entry name" value="Thiolase_N"/>
    <property type="match status" value="1"/>
</dbReference>
<dbReference type="CDD" id="cd00751">
    <property type="entry name" value="thiolase"/>
    <property type="match status" value="1"/>
</dbReference>
<name>A0A1Y5P0M7_9MYCO</name>
<dbReference type="PANTHER" id="PTHR18919">
    <property type="entry name" value="ACETYL-COA C-ACYLTRANSFERASE"/>
    <property type="match status" value="1"/>
</dbReference>
<feature type="compositionally biased region" description="Basic and acidic residues" evidence="7">
    <location>
        <begin position="422"/>
        <end position="432"/>
    </location>
</feature>
<dbReference type="InterPro" id="IPR002155">
    <property type="entry name" value="Thiolase"/>
</dbReference>
<dbReference type="Pfam" id="PF02803">
    <property type="entry name" value="Thiolase_C"/>
    <property type="match status" value="1"/>
</dbReference>
<keyword evidence="4 6" id="KW-0012">Acyltransferase</keyword>
<feature type="region of interest" description="Disordered" evidence="7">
    <location>
        <begin position="413"/>
        <end position="432"/>
    </location>
</feature>
<feature type="domain" description="Thiolase N-terminal" evidence="8">
    <location>
        <begin position="6"/>
        <end position="268"/>
    </location>
</feature>
<evidence type="ECO:0000256" key="7">
    <source>
        <dbReference type="SAM" id="MobiDB-lite"/>
    </source>
</evidence>
<feature type="region of interest" description="Disordered" evidence="7">
    <location>
        <begin position="553"/>
        <end position="584"/>
    </location>
</feature>
<dbReference type="SUPFAM" id="SSF53901">
    <property type="entry name" value="Thiolase-like"/>
    <property type="match status" value="2"/>
</dbReference>
<keyword evidence="3 6" id="KW-0808">Transferase</keyword>
<dbReference type="EMBL" id="FLQS01000005">
    <property type="protein sequence ID" value="SBS72217.1"/>
    <property type="molecule type" value="Genomic_DNA"/>
</dbReference>
<dbReference type="InterPro" id="IPR020616">
    <property type="entry name" value="Thiolase_N"/>
</dbReference>
<accession>A0A1Y5P0M7</accession>
<sequence>MTRTAVICEPVRTPIGRYGGMFASLTAVDLGVAALKGLLARTGVAPDAVEDVILGHCYPNSEAPAIGRVVALDAGLPVTVPGMQVDRRCGSGLQAVIQACLQVASGDNDLVVAGGAESMSNVAFYSTDMRWGGGRTGVQVHDGLARGRTTAGGKHYPVPGGMLETAENLRRQYGISRREQDELAAASHQRAVAAQKDGILAEEIIPVTVATRRGEDVIDTDEHPRADTTVESLGKLKPVLIKADPDATVTAGNSSGQNDAASMCIVTTPERAAELGLTPLVRLVSWGAAGVGPEVMGIGPVPATEVALAKAGLSLADIDLIELNEAFAAQALAVMRAWDFTDADHQRTNVHGSGISLGHPVGATGGRMLATLARELHRREARYGLETMCIGGGQGGAAWRPSASAAAKAWPQCSKGLGNDQTRPDSRPYRGADRNRLHCAAIRRQGDHPQRAGTRALRHLSAGHRGPDAGDGPVRPDGARGVRRAGGVAAHLRALRRGVGPRLDEHLGGDQHALHRGLHDPAARHRRAEAALPAPDGHRRGQGRVLDVGARVGFRRGGDPHQGQEQRRRHLHHRRPEDVADQRR</sequence>
<evidence type="ECO:0000313" key="10">
    <source>
        <dbReference type="EMBL" id="SBS72217.1"/>
    </source>
</evidence>
<evidence type="ECO:0000256" key="1">
    <source>
        <dbReference type="ARBA" id="ARBA00010982"/>
    </source>
</evidence>
<organism evidence="10">
    <name type="scientific">uncultured Mycobacterium sp</name>
    <dbReference type="NCBI Taxonomy" id="171292"/>
    <lineage>
        <taxon>Bacteria</taxon>
        <taxon>Bacillati</taxon>
        <taxon>Actinomycetota</taxon>
        <taxon>Actinomycetes</taxon>
        <taxon>Mycobacteriales</taxon>
        <taxon>Mycobacteriaceae</taxon>
        <taxon>Mycobacterium</taxon>
        <taxon>environmental samples</taxon>
    </lineage>
</organism>
<evidence type="ECO:0000256" key="3">
    <source>
        <dbReference type="ARBA" id="ARBA00022679"/>
    </source>
</evidence>
<dbReference type="InterPro" id="IPR020617">
    <property type="entry name" value="Thiolase_C"/>
</dbReference>
<gene>
    <name evidence="10" type="ORF">MHPYR_130048</name>
</gene>
<feature type="compositionally biased region" description="Basic and acidic residues" evidence="7">
    <location>
        <begin position="575"/>
        <end position="584"/>
    </location>
</feature>
<dbReference type="AlphaFoldDB" id="A0A1Y5P0M7"/>
<evidence type="ECO:0000259" key="9">
    <source>
        <dbReference type="Pfam" id="PF02803"/>
    </source>
</evidence>
<evidence type="ECO:0000256" key="2">
    <source>
        <dbReference type="ARBA" id="ARBA00012705"/>
    </source>
</evidence>
<evidence type="ECO:0000256" key="6">
    <source>
        <dbReference type="RuleBase" id="RU003557"/>
    </source>
</evidence>
<feature type="compositionally biased region" description="Basic and acidic residues" evidence="7">
    <location>
        <begin position="556"/>
        <end position="566"/>
    </location>
</feature>
<comment type="similarity">
    <text evidence="1 6">Belongs to the thiolase-like superfamily. Thiolase family.</text>
</comment>
<dbReference type="GO" id="GO:0003985">
    <property type="term" value="F:acetyl-CoA C-acetyltransferase activity"/>
    <property type="evidence" value="ECO:0007669"/>
    <property type="project" value="UniProtKB-EC"/>
</dbReference>
<feature type="region of interest" description="Disordered" evidence="7">
    <location>
        <begin position="461"/>
        <end position="481"/>
    </location>
</feature>
<reference evidence="10" key="1">
    <citation type="submission" date="2016-03" db="EMBL/GenBank/DDBJ databases">
        <authorList>
            <person name="Ploux O."/>
        </authorList>
    </citation>
    <scope>NUCLEOTIDE SEQUENCE</scope>
    <source>
        <strain evidence="10">UC10</strain>
    </source>
</reference>
<dbReference type="FunFam" id="3.40.47.10:FF:000010">
    <property type="entry name" value="Acetyl-CoA acetyltransferase (Thiolase)"/>
    <property type="match status" value="1"/>
</dbReference>
<evidence type="ECO:0000259" key="8">
    <source>
        <dbReference type="Pfam" id="PF00108"/>
    </source>
</evidence>
<protein>
    <recommendedName>
        <fullName evidence="5">Probable acetyl-CoA acetyltransferase</fullName>
        <ecNumber evidence="2">2.3.1.9</ecNumber>
    </recommendedName>
</protein>
<dbReference type="NCBIfam" id="NF004853">
    <property type="entry name" value="PRK06205.1"/>
    <property type="match status" value="1"/>
</dbReference>
<proteinExistence type="inferred from homology"/>
<evidence type="ECO:0000256" key="5">
    <source>
        <dbReference type="ARBA" id="ARBA00040529"/>
    </source>
</evidence>
<feature type="domain" description="Thiolase C-terminal" evidence="9">
    <location>
        <begin position="278"/>
        <end position="397"/>
    </location>
</feature>
<dbReference type="EC" id="2.3.1.9" evidence="2"/>
<dbReference type="InterPro" id="IPR016039">
    <property type="entry name" value="Thiolase-like"/>
</dbReference>
<evidence type="ECO:0000256" key="4">
    <source>
        <dbReference type="ARBA" id="ARBA00023315"/>
    </source>
</evidence>
<dbReference type="NCBIfam" id="TIGR01930">
    <property type="entry name" value="AcCoA-C-Actrans"/>
    <property type="match status" value="1"/>
</dbReference>
<dbReference type="Gene3D" id="3.40.47.10">
    <property type="match status" value="2"/>
</dbReference>
<dbReference type="PANTHER" id="PTHR18919:SF107">
    <property type="entry name" value="ACETYL-COA ACETYLTRANSFERASE, CYTOSOLIC"/>
    <property type="match status" value="1"/>
</dbReference>